<name>A0ABW3AHI7_9MICO</name>
<comment type="caution">
    <text evidence="1">The sequence shown here is derived from an EMBL/GenBank/DDBJ whole genome shotgun (WGS) entry which is preliminary data.</text>
</comment>
<dbReference type="PANTHER" id="PTHR30173">
    <property type="entry name" value="SIGMA 19 FACTOR"/>
    <property type="match status" value="1"/>
</dbReference>
<dbReference type="Proteomes" id="UP001597055">
    <property type="component" value="Unassembled WGS sequence"/>
</dbReference>
<sequence length="94" mass="10381">MLRRDAVLTIDSGGTIPVRPHARGRNDVARLILELMGHFPLLRLEPGHINGRPGIVLRSSGRVVGVLNAVRRGGAAQELWIVVNPEKLRHWDAL</sequence>
<evidence type="ECO:0000313" key="1">
    <source>
        <dbReference type="EMBL" id="MFD0790377.1"/>
    </source>
</evidence>
<dbReference type="EMBL" id="JBHTII010000001">
    <property type="protein sequence ID" value="MFD0790377.1"/>
    <property type="molecule type" value="Genomic_DNA"/>
</dbReference>
<keyword evidence="2" id="KW-1185">Reference proteome</keyword>
<gene>
    <name evidence="1" type="ORF">ACFQ0P_08205</name>
</gene>
<organism evidence="1 2">
    <name type="scientific">Microbacterium insulae</name>
    <dbReference type="NCBI Taxonomy" id="483014"/>
    <lineage>
        <taxon>Bacteria</taxon>
        <taxon>Bacillati</taxon>
        <taxon>Actinomycetota</taxon>
        <taxon>Actinomycetes</taxon>
        <taxon>Micrococcales</taxon>
        <taxon>Microbacteriaceae</taxon>
        <taxon>Microbacterium</taxon>
    </lineage>
</organism>
<dbReference type="PANTHER" id="PTHR30173:SF43">
    <property type="entry name" value="ECF RNA POLYMERASE SIGMA FACTOR SIGI-RELATED"/>
    <property type="match status" value="1"/>
</dbReference>
<protein>
    <submittedName>
        <fullName evidence="1">Uncharacterized protein</fullName>
    </submittedName>
</protein>
<evidence type="ECO:0000313" key="2">
    <source>
        <dbReference type="Proteomes" id="UP001597055"/>
    </source>
</evidence>
<dbReference type="InterPro" id="IPR052704">
    <property type="entry name" value="ECF_Sigma-70_Domain"/>
</dbReference>
<proteinExistence type="predicted"/>
<reference evidence="2" key="1">
    <citation type="journal article" date="2019" name="Int. J. Syst. Evol. Microbiol.">
        <title>The Global Catalogue of Microorganisms (GCM) 10K type strain sequencing project: providing services to taxonomists for standard genome sequencing and annotation.</title>
        <authorList>
            <consortium name="The Broad Institute Genomics Platform"/>
            <consortium name="The Broad Institute Genome Sequencing Center for Infectious Disease"/>
            <person name="Wu L."/>
            <person name="Ma J."/>
        </authorList>
    </citation>
    <scope>NUCLEOTIDE SEQUENCE [LARGE SCALE GENOMIC DNA]</scope>
    <source>
        <strain evidence="2">CCUG 54523</strain>
    </source>
</reference>
<dbReference type="RefSeq" id="WP_204978168.1">
    <property type="nucleotide sequence ID" value="NZ_JBHTII010000001.1"/>
</dbReference>
<accession>A0ABW3AHI7</accession>